<organism evidence="4 5">
    <name type="scientific">Plantactinospora siamensis</name>
    <dbReference type="NCBI Taxonomy" id="555372"/>
    <lineage>
        <taxon>Bacteria</taxon>
        <taxon>Bacillati</taxon>
        <taxon>Actinomycetota</taxon>
        <taxon>Actinomycetes</taxon>
        <taxon>Micromonosporales</taxon>
        <taxon>Micromonosporaceae</taxon>
        <taxon>Plantactinospora</taxon>
    </lineage>
</organism>
<evidence type="ECO:0000313" key="4">
    <source>
        <dbReference type="EMBL" id="MFC0564565.1"/>
    </source>
</evidence>
<evidence type="ECO:0000256" key="2">
    <source>
        <dbReference type="RuleBase" id="RU003749"/>
    </source>
</evidence>
<dbReference type="PANTHER" id="PTHR33495:SF2">
    <property type="entry name" value="ANTI-SIGMA FACTOR ANTAGONIST TM_1081-RELATED"/>
    <property type="match status" value="1"/>
</dbReference>
<dbReference type="PANTHER" id="PTHR33495">
    <property type="entry name" value="ANTI-SIGMA FACTOR ANTAGONIST TM_1081-RELATED-RELATED"/>
    <property type="match status" value="1"/>
</dbReference>
<dbReference type="InterPro" id="IPR003658">
    <property type="entry name" value="Anti-sigma_ant"/>
</dbReference>
<dbReference type="SUPFAM" id="SSF52091">
    <property type="entry name" value="SpoIIaa-like"/>
    <property type="match status" value="1"/>
</dbReference>
<name>A0ABV6NUV2_9ACTN</name>
<feature type="domain" description="STAS" evidence="3">
    <location>
        <begin position="4"/>
        <end position="111"/>
    </location>
</feature>
<dbReference type="RefSeq" id="WP_377337682.1">
    <property type="nucleotide sequence ID" value="NZ_JBHLUE010000007.1"/>
</dbReference>
<dbReference type="EMBL" id="JBHLUE010000007">
    <property type="protein sequence ID" value="MFC0564565.1"/>
    <property type="molecule type" value="Genomic_DNA"/>
</dbReference>
<evidence type="ECO:0000256" key="1">
    <source>
        <dbReference type="ARBA" id="ARBA00009013"/>
    </source>
</evidence>
<gene>
    <name evidence="4" type="ORF">ACFFHU_10515</name>
</gene>
<dbReference type="InterPro" id="IPR036513">
    <property type="entry name" value="STAS_dom_sf"/>
</dbReference>
<dbReference type="NCBIfam" id="TIGR00377">
    <property type="entry name" value="ant_ant_sig"/>
    <property type="match status" value="1"/>
</dbReference>
<evidence type="ECO:0000259" key="3">
    <source>
        <dbReference type="PROSITE" id="PS50801"/>
    </source>
</evidence>
<sequence length="111" mass="11723">MAGFEARTTTDDGYAVVRLVGECDLAVRDQFTSAVLAALDGAPCVVIDLADLRFMDSSGIHVLVVGHQTALERGHRLYVRNAGGAVARVLALTGLDDLLRPPVDGPGRAHE</sequence>
<accession>A0ABV6NUV2</accession>
<comment type="caution">
    <text evidence="4">The sequence shown here is derived from an EMBL/GenBank/DDBJ whole genome shotgun (WGS) entry which is preliminary data.</text>
</comment>
<evidence type="ECO:0000313" key="5">
    <source>
        <dbReference type="Proteomes" id="UP001589894"/>
    </source>
</evidence>
<dbReference type="CDD" id="cd07043">
    <property type="entry name" value="STAS_anti-anti-sigma_factors"/>
    <property type="match status" value="1"/>
</dbReference>
<keyword evidence="5" id="KW-1185">Reference proteome</keyword>
<proteinExistence type="inferred from homology"/>
<dbReference type="PROSITE" id="PS50801">
    <property type="entry name" value="STAS"/>
    <property type="match status" value="1"/>
</dbReference>
<dbReference type="Proteomes" id="UP001589894">
    <property type="component" value="Unassembled WGS sequence"/>
</dbReference>
<dbReference type="Gene3D" id="3.30.750.24">
    <property type="entry name" value="STAS domain"/>
    <property type="match status" value="1"/>
</dbReference>
<dbReference type="InterPro" id="IPR058548">
    <property type="entry name" value="MlaB-like_STAS"/>
</dbReference>
<protein>
    <recommendedName>
        <fullName evidence="2">Anti-sigma factor antagonist</fullName>
    </recommendedName>
</protein>
<dbReference type="Pfam" id="PF13466">
    <property type="entry name" value="STAS_2"/>
    <property type="match status" value="1"/>
</dbReference>
<reference evidence="4 5" key="1">
    <citation type="submission" date="2024-09" db="EMBL/GenBank/DDBJ databases">
        <authorList>
            <person name="Sun Q."/>
            <person name="Mori K."/>
        </authorList>
    </citation>
    <scope>NUCLEOTIDE SEQUENCE [LARGE SCALE GENOMIC DNA]</scope>
    <source>
        <strain evidence="4 5">TBRC 2205</strain>
    </source>
</reference>
<comment type="similarity">
    <text evidence="1 2">Belongs to the anti-sigma-factor antagonist family.</text>
</comment>
<dbReference type="InterPro" id="IPR002645">
    <property type="entry name" value="STAS_dom"/>
</dbReference>